<comment type="function">
    <text evidence="4">Catalyzes the formation of sulfite from adenosine 5'-phosphosulfate (APS) using thioredoxin as an electron donor.</text>
</comment>
<feature type="active site" description="Nucleophile; cysteine thiosulfonate intermediate" evidence="4">
    <location>
        <position position="231"/>
    </location>
</feature>
<evidence type="ECO:0000256" key="2">
    <source>
        <dbReference type="ARBA" id="ARBA00023002"/>
    </source>
</evidence>
<dbReference type="GO" id="GO:0005737">
    <property type="term" value="C:cytoplasm"/>
    <property type="evidence" value="ECO:0007669"/>
    <property type="project" value="UniProtKB-SubCell"/>
</dbReference>
<reference evidence="6 7" key="2">
    <citation type="submission" date="2019-02" db="EMBL/GenBank/DDBJ databases">
        <title>'Lichenibacterium ramalinii' gen. nov. sp. nov., 'Lichenibacterium minor' gen. nov. sp. nov.</title>
        <authorList>
            <person name="Pankratov T."/>
        </authorList>
    </citation>
    <scope>NUCLEOTIDE SEQUENCE [LARGE SCALE GENOMIC DNA]</scope>
    <source>
        <strain evidence="6 7">RmlP001</strain>
    </source>
</reference>
<comment type="similarity">
    <text evidence="1 4">Belongs to the PAPS reductase family. CysH subfamily.</text>
</comment>
<dbReference type="RefSeq" id="WP_129218702.1">
    <property type="nucleotide sequence ID" value="NZ_QYBC01000006.1"/>
</dbReference>
<feature type="binding site" evidence="4">
    <location>
        <position position="208"/>
    </location>
    <ligand>
        <name>[4Fe-4S] cluster</name>
        <dbReference type="ChEBI" id="CHEBI:49883"/>
    </ligand>
</feature>
<comment type="caution">
    <text evidence="6">The sequence shown here is derived from an EMBL/GenBank/DDBJ whole genome shotgun (WGS) entry which is preliminary data.</text>
</comment>
<sequence length="244" mass="26204">MSVHDVTLFGDQVAASRLGQRFAAMDAGALLRLSVRDLFPGRIALVSSFGADSAVLLHMVAQVDKATPVIFVDTGFLFPETLAYRDELVALLGLTDVRAIQPSGEDLAALDPDGFLWSTDPDACCDIRKVKPLAGAISGYDAWITGRKRFQSGSRAALPLFEAEGERVKINPLAGWDASELLRYLDAHDLPRHRMVAKGYPSIGCIPCTSPVKAGEDARAGRWRGKGKTECGIHLGILSAGQDI</sequence>
<dbReference type="EC" id="1.8.4.10" evidence="4"/>
<dbReference type="Gene3D" id="3.40.50.620">
    <property type="entry name" value="HUPs"/>
    <property type="match status" value="1"/>
</dbReference>
<dbReference type="NCBIfam" id="TIGR00434">
    <property type="entry name" value="cysH"/>
    <property type="match status" value="1"/>
</dbReference>
<dbReference type="Pfam" id="PF01507">
    <property type="entry name" value="PAPS_reduct"/>
    <property type="match status" value="1"/>
</dbReference>
<dbReference type="Proteomes" id="UP000289411">
    <property type="component" value="Unassembled WGS sequence"/>
</dbReference>
<dbReference type="PANTHER" id="PTHR46509:SF1">
    <property type="entry name" value="PHOSPHOADENOSINE PHOSPHOSULFATE REDUCTASE"/>
    <property type="match status" value="1"/>
</dbReference>
<comment type="subcellular location">
    <subcellularLocation>
        <location evidence="4">Cytoplasm</location>
    </subcellularLocation>
</comment>
<organism evidence="6 7">
    <name type="scientific">Lichenibacterium ramalinae</name>
    <dbReference type="NCBI Taxonomy" id="2316527"/>
    <lineage>
        <taxon>Bacteria</taxon>
        <taxon>Pseudomonadati</taxon>
        <taxon>Pseudomonadota</taxon>
        <taxon>Alphaproteobacteria</taxon>
        <taxon>Hyphomicrobiales</taxon>
        <taxon>Lichenihabitantaceae</taxon>
        <taxon>Lichenibacterium</taxon>
    </lineage>
</organism>
<accession>A0A4Q2RHL6</accession>
<dbReference type="PIRSF" id="PIRSF000857">
    <property type="entry name" value="PAPS_reductase"/>
    <property type="match status" value="1"/>
</dbReference>
<comment type="pathway">
    <text evidence="3 4">Sulfur metabolism; hydrogen sulfide biosynthesis; sulfite from sulfate.</text>
</comment>
<feature type="binding site" evidence="4">
    <location>
        <position position="125"/>
    </location>
    <ligand>
        <name>[4Fe-4S] cluster</name>
        <dbReference type="ChEBI" id="CHEBI:49883"/>
    </ligand>
</feature>
<dbReference type="EMBL" id="QYBC01000006">
    <property type="protein sequence ID" value="RYB05598.1"/>
    <property type="molecule type" value="Genomic_DNA"/>
</dbReference>
<dbReference type="CDD" id="cd23945">
    <property type="entry name" value="PAPS_reductase"/>
    <property type="match status" value="1"/>
</dbReference>
<evidence type="ECO:0000256" key="4">
    <source>
        <dbReference type="HAMAP-Rule" id="MF_00063"/>
    </source>
</evidence>
<feature type="binding site" evidence="4">
    <location>
        <position position="124"/>
    </location>
    <ligand>
        <name>[4Fe-4S] cluster</name>
        <dbReference type="ChEBI" id="CHEBI:49883"/>
    </ligand>
</feature>
<evidence type="ECO:0000256" key="3">
    <source>
        <dbReference type="ARBA" id="ARBA00024327"/>
    </source>
</evidence>
<evidence type="ECO:0000256" key="1">
    <source>
        <dbReference type="ARBA" id="ARBA00009732"/>
    </source>
</evidence>
<dbReference type="GO" id="GO:0043866">
    <property type="term" value="F:adenylyl-sulfate reductase (thioredoxin) activity"/>
    <property type="evidence" value="ECO:0007669"/>
    <property type="project" value="UniProtKB-EC"/>
</dbReference>
<reference evidence="6 7" key="1">
    <citation type="submission" date="2018-09" db="EMBL/GenBank/DDBJ databases">
        <authorList>
            <person name="Grouzdev D.S."/>
            <person name="Krutkina M.S."/>
        </authorList>
    </citation>
    <scope>NUCLEOTIDE SEQUENCE [LARGE SCALE GENOMIC DNA]</scope>
    <source>
        <strain evidence="6 7">RmlP001</strain>
    </source>
</reference>
<dbReference type="GO" id="GO:0004604">
    <property type="term" value="F:phosphoadenylyl-sulfate reductase (thioredoxin) activity"/>
    <property type="evidence" value="ECO:0007669"/>
    <property type="project" value="UniProtKB-UniRule"/>
</dbReference>
<dbReference type="GO" id="GO:0019379">
    <property type="term" value="P:sulfate assimilation, phosphoadenylyl sulfate reduction by phosphoadenylyl-sulfate reductase (thioredoxin)"/>
    <property type="evidence" value="ECO:0007669"/>
    <property type="project" value="UniProtKB-UniRule"/>
</dbReference>
<dbReference type="HAMAP" id="MF_00063">
    <property type="entry name" value="CysH"/>
    <property type="match status" value="1"/>
</dbReference>
<keyword evidence="4" id="KW-0963">Cytoplasm</keyword>
<feature type="domain" description="Phosphoadenosine phosphosulphate reductase" evidence="5">
    <location>
        <begin position="43"/>
        <end position="211"/>
    </location>
</feature>
<dbReference type="SUPFAM" id="SSF52402">
    <property type="entry name" value="Adenine nucleotide alpha hydrolases-like"/>
    <property type="match status" value="1"/>
</dbReference>
<dbReference type="GO" id="GO:0046872">
    <property type="term" value="F:metal ion binding"/>
    <property type="evidence" value="ECO:0007669"/>
    <property type="project" value="UniProtKB-KW"/>
</dbReference>
<name>A0A4Q2RHL6_9HYPH</name>
<feature type="binding site" evidence="4">
    <location>
        <position position="205"/>
    </location>
    <ligand>
        <name>[4Fe-4S] cluster</name>
        <dbReference type="ChEBI" id="CHEBI:49883"/>
    </ligand>
</feature>
<keyword evidence="4" id="KW-0408">Iron</keyword>
<evidence type="ECO:0000259" key="5">
    <source>
        <dbReference type="Pfam" id="PF01507"/>
    </source>
</evidence>
<dbReference type="InterPro" id="IPR002500">
    <property type="entry name" value="PAPS_reduct_dom"/>
</dbReference>
<comment type="cofactor">
    <cofactor evidence="4">
        <name>[4Fe-4S] cluster</name>
        <dbReference type="ChEBI" id="CHEBI:49883"/>
    </cofactor>
    <text evidence="4">Binds 1 [4Fe-4S] cluster per subunit.</text>
</comment>
<evidence type="ECO:0000313" key="7">
    <source>
        <dbReference type="Proteomes" id="UP000289411"/>
    </source>
</evidence>
<dbReference type="NCBIfam" id="NF002537">
    <property type="entry name" value="PRK02090.1"/>
    <property type="match status" value="1"/>
</dbReference>
<comment type="catalytic activity">
    <reaction evidence="4">
        <text>[thioredoxin]-disulfide + sulfite + AMP + 2 H(+) = adenosine 5'-phosphosulfate + [thioredoxin]-dithiol</text>
        <dbReference type="Rhea" id="RHEA:21976"/>
        <dbReference type="Rhea" id="RHEA-COMP:10698"/>
        <dbReference type="Rhea" id="RHEA-COMP:10700"/>
        <dbReference type="ChEBI" id="CHEBI:15378"/>
        <dbReference type="ChEBI" id="CHEBI:17359"/>
        <dbReference type="ChEBI" id="CHEBI:29950"/>
        <dbReference type="ChEBI" id="CHEBI:50058"/>
        <dbReference type="ChEBI" id="CHEBI:58243"/>
        <dbReference type="ChEBI" id="CHEBI:456215"/>
        <dbReference type="EC" id="1.8.4.10"/>
    </reaction>
</comment>
<keyword evidence="7" id="KW-1185">Reference proteome</keyword>
<keyword evidence="4" id="KW-0411">Iron-sulfur</keyword>
<evidence type="ECO:0000313" key="6">
    <source>
        <dbReference type="EMBL" id="RYB05598.1"/>
    </source>
</evidence>
<gene>
    <name evidence="4" type="primary">cysH</name>
    <name evidence="6" type="ORF">D3272_08280</name>
</gene>
<dbReference type="OrthoDB" id="9794018at2"/>
<protein>
    <recommendedName>
        <fullName evidence="4">Adenosine 5'-phosphosulfate reductase</fullName>
        <shortName evidence="4">APS reductase</shortName>
        <ecNumber evidence="4">1.8.4.10</ecNumber>
    </recommendedName>
    <alternativeName>
        <fullName evidence="4">5'-adenylylsulfate reductase</fullName>
    </alternativeName>
    <alternativeName>
        <fullName evidence="4">Thioredoxin-dependent 5'-adenylylsulfate reductase</fullName>
    </alternativeName>
</protein>
<proteinExistence type="inferred from homology"/>
<keyword evidence="2 4" id="KW-0560">Oxidoreductase</keyword>
<keyword evidence="4" id="KW-0479">Metal-binding</keyword>
<dbReference type="PANTHER" id="PTHR46509">
    <property type="entry name" value="PHOSPHOADENOSINE PHOSPHOSULFATE REDUCTASE"/>
    <property type="match status" value="1"/>
</dbReference>
<dbReference type="InterPro" id="IPR004511">
    <property type="entry name" value="PAPS/APS_Rdtase"/>
</dbReference>
<dbReference type="GO" id="GO:0051539">
    <property type="term" value="F:4 iron, 4 sulfur cluster binding"/>
    <property type="evidence" value="ECO:0007669"/>
    <property type="project" value="UniProtKB-UniRule"/>
</dbReference>
<dbReference type="AlphaFoldDB" id="A0A4Q2RHL6"/>
<dbReference type="InterPro" id="IPR014729">
    <property type="entry name" value="Rossmann-like_a/b/a_fold"/>
</dbReference>
<dbReference type="GO" id="GO:0070814">
    <property type="term" value="P:hydrogen sulfide biosynthetic process"/>
    <property type="evidence" value="ECO:0007669"/>
    <property type="project" value="UniProtKB-UniRule"/>
</dbReference>